<reference evidence="1 2" key="1">
    <citation type="submission" date="2020-08" db="EMBL/GenBank/DDBJ databases">
        <title>Genomic Encyclopedia of Type Strains, Phase IV (KMG-V): Genome sequencing to study the core and pangenomes of soil and plant-associated prokaryotes.</title>
        <authorList>
            <person name="Whitman W."/>
        </authorList>
    </citation>
    <scope>NUCLEOTIDE SEQUENCE [LARGE SCALE GENOMIC DNA]</scope>
    <source>
        <strain evidence="1 2">JPY158</strain>
    </source>
</reference>
<evidence type="ECO:0000313" key="2">
    <source>
        <dbReference type="Proteomes" id="UP000592780"/>
    </source>
</evidence>
<organism evidence="1 2">
    <name type="scientific">Paraburkholderia atlantica</name>
    <dbReference type="NCBI Taxonomy" id="2654982"/>
    <lineage>
        <taxon>Bacteria</taxon>
        <taxon>Pseudomonadati</taxon>
        <taxon>Pseudomonadota</taxon>
        <taxon>Betaproteobacteria</taxon>
        <taxon>Burkholderiales</taxon>
        <taxon>Burkholderiaceae</taxon>
        <taxon>Paraburkholderia</taxon>
    </lineage>
</organism>
<comment type="caution">
    <text evidence="1">The sequence shown here is derived from an EMBL/GenBank/DDBJ whole genome shotgun (WGS) entry which is preliminary data.</text>
</comment>
<sequence length="45" mass="5245">MSLDVALLYRRAVSGFLEAVRQRMHFDRRHATGRPRGILQHVLDV</sequence>
<dbReference type="AlphaFoldDB" id="A0A7W8V5Q8"/>
<proteinExistence type="predicted"/>
<gene>
    <name evidence="1" type="ORF">HDG40_002022</name>
</gene>
<accession>A0A7W8V5Q8</accession>
<dbReference type="EMBL" id="JACHDD010000003">
    <property type="protein sequence ID" value="MBB5423878.1"/>
    <property type="molecule type" value="Genomic_DNA"/>
</dbReference>
<dbReference type="Proteomes" id="UP000592780">
    <property type="component" value="Unassembled WGS sequence"/>
</dbReference>
<name>A0A7W8V5Q8_PARAM</name>
<protein>
    <submittedName>
        <fullName evidence="1">Uncharacterized protein</fullName>
    </submittedName>
</protein>
<evidence type="ECO:0000313" key="1">
    <source>
        <dbReference type="EMBL" id="MBB5423878.1"/>
    </source>
</evidence>
<keyword evidence="2" id="KW-1185">Reference proteome</keyword>
<dbReference type="RefSeq" id="WP_157646442.1">
    <property type="nucleotide sequence ID" value="NZ_JACHDD010000003.1"/>
</dbReference>